<gene>
    <name evidence="1" type="ORF">J2S74_000819</name>
</gene>
<comment type="caution">
    <text evidence="1">The sequence shown here is derived from an EMBL/GenBank/DDBJ whole genome shotgun (WGS) entry which is preliminary data.</text>
</comment>
<organism evidence="1 2">
    <name type="scientific">Evansella vedderi</name>
    <dbReference type="NCBI Taxonomy" id="38282"/>
    <lineage>
        <taxon>Bacteria</taxon>
        <taxon>Bacillati</taxon>
        <taxon>Bacillota</taxon>
        <taxon>Bacilli</taxon>
        <taxon>Bacillales</taxon>
        <taxon>Bacillaceae</taxon>
        <taxon>Evansella</taxon>
    </lineage>
</organism>
<evidence type="ECO:0000313" key="2">
    <source>
        <dbReference type="Proteomes" id="UP001230005"/>
    </source>
</evidence>
<proteinExistence type="predicted"/>
<dbReference type="EMBL" id="JAUSUG010000002">
    <property type="protein sequence ID" value="MDQ0253447.1"/>
    <property type="molecule type" value="Genomic_DNA"/>
</dbReference>
<protein>
    <submittedName>
        <fullName evidence="1">Uncharacterized protein</fullName>
    </submittedName>
</protein>
<evidence type="ECO:0000313" key="1">
    <source>
        <dbReference type="EMBL" id="MDQ0253447.1"/>
    </source>
</evidence>
<keyword evidence="2" id="KW-1185">Reference proteome</keyword>
<accession>A0ABT9ZQC3</accession>
<reference evidence="1 2" key="1">
    <citation type="submission" date="2023-07" db="EMBL/GenBank/DDBJ databases">
        <title>Genomic Encyclopedia of Type Strains, Phase IV (KMG-IV): sequencing the most valuable type-strain genomes for metagenomic binning, comparative biology and taxonomic classification.</title>
        <authorList>
            <person name="Goeker M."/>
        </authorList>
    </citation>
    <scope>NUCLEOTIDE SEQUENCE [LARGE SCALE GENOMIC DNA]</scope>
    <source>
        <strain evidence="1 2">DSM 9768</strain>
    </source>
</reference>
<dbReference type="Proteomes" id="UP001230005">
    <property type="component" value="Unassembled WGS sequence"/>
</dbReference>
<sequence length="75" mass="8055">MATPAGKATAKDTAGALFSATSKHSGARALFSATSKHSGAGALFSCDEQTKWRRSTFFLRRANEVAQEHSFENTF</sequence>
<name>A0ABT9ZQC3_9BACI</name>